<protein>
    <submittedName>
        <fullName evidence="1">Uncharacterized protein</fullName>
    </submittedName>
</protein>
<dbReference type="AlphaFoldDB" id="A0AAI9K804"/>
<evidence type="ECO:0000313" key="2">
    <source>
        <dbReference type="Proteomes" id="UP000660047"/>
    </source>
</evidence>
<sequence>MKKVGYNPKNDRIYLLTCCGKTDKVLCGERYDCYQTYDENYVAVTVTII</sequence>
<name>A0AAI9K804_9FIRM</name>
<dbReference type="Proteomes" id="UP000660047">
    <property type="component" value="Unassembled WGS sequence"/>
</dbReference>
<gene>
    <name evidence="1" type="ORF">COEU31_27720</name>
</gene>
<accession>A0AAI9K804</accession>
<reference evidence="1" key="1">
    <citation type="submission" date="2020-06" db="EMBL/GenBank/DDBJ databases">
        <title>Characterization of fructooligosaccharide metabolism and fructooligosaccharide-degrading enzymes in human commensal butyrate producers.</title>
        <authorList>
            <person name="Tanno H."/>
            <person name="Fujii T."/>
            <person name="Hirano K."/>
            <person name="Maeno S."/>
            <person name="Tonozuka T."/>
            <person name="Sakamoto M."/>
            <person name="Ohkuma M."/>
            <person name="Tochio T."/>
            <person name="Endo A."/>
        </authorList>
    </citation>
    <scope>NUCLEOTIDE SEQUENCE</scope>
    <source>
        <strain evidence="1">JCM 31265</strain>
    </source>
</reference>
<comment type="caution">
    <text evidence="1">The sequence shown here is derived from an EMBL/GenBank/DDBJ whole genome shotgun (WGS) entry which is preliminary data.</text>
</comment>
<proteinExistence type="predicted"/>
<organism evidence="1 2">
    <name type="scientific">Coprococcus eutactus</name>
    <dbReference type="NCBI Taxonomy" id="33043"/>
    <lineage>
        <taxon>Bacteria</taxon>
        <taxon>Bacillati</taxon>
        <taxon>Bacillota</taxon>
        <taxon>Clostridia</taxon>
        <taxon>Lachnospirales</taxon>
        <taxon>Lachnospiraceae</taxon>
        <taxon>Coprococcus</taxon>
    </lineage>
</organism>
<evidence type="ECO:0000313" key="1">
    <source>
        <dbReference type="EMBL" id="GFO95726.1"/>
    </source>
</evidence>
<dbReference type="EMBL" id="BLYL01000029">
    <property type="protein sequence ID" value="GFO95726.1"/>
    <property type="molecule type" value="Genomic_DNA"/>
</dbReference>